<keyword evidence="3" id="KW-1185">Reference proteome</keyword>
<dbReference type="RefSeq" id="WP_190550995.1">
    <property type="nucleotide sequence ID" value="NZ_CAWPNO010000092.1"/>
</dbReference>
<dbReference type="EMBL" id="JACJQH010000057">
    <property type="protein sequence ID" value="MBD2199356.1"/>
    <property type="molecule type" value="Genomic_DNA"/>
</dbReference>
<comment type="caution">
    <text evidence="2">The sequence shown here is derived from an EMBL/GenBank/DDBJ whole genome shotgun (WGS) entry which is preliminary data.</text>
</comment>
<dbReference type="InterPro" id="IPR004435">
    <property type="entry name" value="MobB_dom"/>
</dbReference>
<evidence type="ECO:0000313" key="2">
    <source>
        <dbReference type="EMBL" id="MBD2199356.1"/>
    </source>
</evidence>
<sequence length="369" mass="38968">MIEITQLASARLAKAKAGYTTRSVDVNAIATILTGDIKPESGDLVLVRVDSIGQHERIDQVDGRKAIIFIGDELVLCYGNRYAPDQFEAEIPPDLSPCNLAAAGGIAAKVLSKNAKVKLPTTITPIGLLGDKQGKRLNLADWALPTTEYIGQRPCTIAVVGTSMNAGKTTTAAHLINGFANSGLKVGAAKITGTGAGNDTWLMQDAGARVVLDFTCVGYPSTYRATPKQVEEIFVTLNNHLAAQNVDVIVLEIADGLFQEETSTLVSSTIFRQTVDGVLFAAGGSLGAYAGVEWLQKQNIPVVGISGLVTASPLASREVLQMTSLPVLDLPMLKTEAMNILASAKKAEHPPLIFSSSLFVPPTILTAQD</sequence>
<dbReference type="Proteomes" id="UP000658514">
    <property type="component" value="Unassembled WGS sequence"/>
</dbReference>
<dbReference type="InterPro" id="IPR027417">
    <property type="entry name" value="P-loop_NTPase"/>
</dbReference>
<reference evidence="2 3" key="1">
    <citation type="journal article" date="2020" name="ISME J.">
        <title>Comparative genomics reveals insights into cyanobacterial evolution and habitat adaptation.</title>
        <authorList>
            <person name="Chen M.Y."/>
            <person name="Teng W.K."/>
            <person name="Zhao L."/>
            <person name="Hu C.X."/>
            <person name="Zhou Y.K."/>
            <person name="Han B.P."/>
            <person name="Song L.R."/>
            <person name="Shu W.S."/>
        </authorList>
    </citation>
    <scope>NUCLEOTIDE SEQUENCE [LARGE SCALE GENOMIC DNA]</scope>
    <source>
        <strain evidence="2 3">FACHB-288</strain>
    </source>
</reference>
<name>A0ABR8AH53_9CYAN</name>
<dbReference type="Gene3D" id="3.40.50.300">
    <property type="entry name" value="P-loop containing nucleotide triphosphate hydrolases"/>
    <property type="match status" value="1"/>
</dbReference>
<evidence type="ECO:0000259" key="1">
    <source>
        <dbReference type="Pfam" id="PF03205"/>
    </source>
</evidence>
<evidence type="ECO:0000313" key="3">
    <source>
        <dbReference type="Proteomes" id="UP000658514"/>
    </source>
</evidence>
<accession>A0ABR8AH53</accession>
<dbReference type="Pfam" id="PF03205">
    <property type="entry name" value="MobB"/>
    <property type="match status" value="1"/>
</dbReference>
<dbReference type="SUPFAM" id="SSF52540">
    <property type="entry name" value="P-loop containing nucleoside triphosphate hydrolases"/>
    <property type="match status" value="1"/>
</dbReference>
<organism evidence="2 3">
    <name type="scientific">Calothrix parietina FACHB-288</name>
    <dbReference type="NCBI Taxonomy" id="2692896"/>
    <lineage>
        <taxon>Bacteria</taxon>
        <taxon>Bacillati</taxon>
        <taxon>Cyanobacteriota</taxon>
        <taxon>Cyanophyceae</taxon>
        <taxon>Nostocales</taxon>
        <taxon>Calotrichaceae</taxon>
        <taxon>Calothrix</taxon>
    </lineage>
</organism>
<protein>
    <submittedName>
        <fullName evidence="2">Molybdopterin-guanine dinucleotide biosynthesis protein MobB</fullName>
    </submittedName>
</protein>
<gene>
    <name evidence="2" type="ORF">H6G24_28395</name>
</gene>
<feature type="domain" description="Molybdopterin-guanine dinucleotide biosynthesis protein B (MobB)" evidence="1">
    <location>
        <begin position="157"/>
        <end position="252"/>
    </location>
</feature>
<proteinExistence type="predicted"/>